<evidence type="ECO:0000256" key="1">
    <source>
        <dbReference type="SAM" id="MobiDB-lite"/>
    </source>
</evidence>
<dbReference type="AlphaFoldDB" id="A0A4Z2G607"/>
<protein>
    <submittedName>
        <fullName evidence="2">Uncharacterized protein</fullName>
    </submittedName>
</protein>
<evidence type="ECO:0000313" key="2">
    <source>
        <dbReference type="EMBL" id="TNN48032.1"/>
    </source>
</evidence>
<feature type="region of interest" description="Disordered" evidence="1">
    <location>
        <begin position="1"/>
        <end position="36"/>
    </location>
</feature>
<evidence type="ECO:0000313" key="3">
    <source>
        <dbReference type="Proteomes" id="UP000314294"/>
    </source>
</evidence>
<feature type="compositionally biased region" description="Polar residues" evidence="1">
    <location>
        <begin position="1"/>
        <end position="11"/>
    </location>
</feature>
<gene>
    <name evidence="2" type="ORF">EYF80_041770</name>
</gene>
<proteinExistence type="predicted"/>
<sequence length="83" mass="9056">MKCTRNVSGSIKASVRLMESSKTRREGGSNTGRTLNPSVSQLMMANKAGKLFVMHHGSQLEPELQTLGKRSGKQRQGGEILEL</sequence>
<name>A0A4Z2G607_9TELE</name>
<feature type="region of interest" description="Disordered" evidence="1">
    <location>
        <begin position="62"/>
        <end position="83"/>
    </location>
</feature>
<accession>A0A4Z2G607</accession>
<keyword evidence="3" id="KW-1185">Reference proteome</keyword>
<dbReference type="Proteomes" id="UP000314294">
    <property type="component" value="Unassembled WGS sequence"/>
</dbReference>
<organism evidence="2 3">
    <name type="scientific">Liparis tanakae</name>
    <name type="common">Tanaka's snailfish</name>
    <dbReference type="NCBI Taxonomy" id="230148"/>
    <lineage>
        <taxon>Eukaryota</taxon>
        <taxon>Metazoa</taxon>
        <taxon>Chordata</taxon>
        <taxon>Craniata</taxon>
        <taxon>Vertebrata</taxon>
        <taxon>Euteleostomi</taxon>
        <taxon>Actinopterygii</taxon>
        <taxon>Neopterygii</taxon>
        <taxon>Teleostei</taxon>
        <taxon>Neoteleostei</taxon>
        <taxon>Acanthomorphata</taxon>
        <taxon>Eupercaria</taxon>
        <taxon>Perciformes</taxon>
        <taxon>Cottioidei</taxon>
        <taxon>Cottales</taxon>
        <taxon>Liparidae</taxon>
        <taxon>Liparis</taxon>
    </lineage>
</organism>
<dbReference type="EMBL" id="SRLO01000714">
    <property type="protein sequence ID" value="TNN48032.1"/>
    <property type="molecule type" value="Genomic_DNA"/>
</dbReference>
<comment type="caution">
    <text evidence="2">The sequence shown here is derived from an EMBL/GenBank/DDBJ whole genome shotgun (WGS) entry which is preliminary data.</text>
</comment>
<reference evidence="2 3" key="1">
    <citation type="submission" date="2019-03" db="EMBL/GenBank/DDBJ databases">
        <title>First draft genome of Liparis tanakae, snailfish: a comprehensive survey of snailfish specific genes.</title>
        <authorList>
            <person name="Kim W."/>
            <person name="Song I."/>
            <person name="Jeong J.-H."/>
            <person name="Kim D."/>
            <person name="Kim S."/>
            <person name="Ryu S."/>
            <person name="Song J.Y."/>
            <person name="Lee S.K."/>
        </authorList>
    </citation>
    <scope>NUCLEOTIDE SEQUENCE [LARGE SCALE GENOMIC DNA]</scope>
    <source>
        <tissue evidence="2">Muscle</tissue>
    </source>
</reference>